<reference evidence="3" key="1">
    <citation type="journal article" date="2017" name="Nature">
        <title>The sunflower genome provides insights into oil metabolism, flowering and Asterid evolution.</title>
        <authorList>
            <person name="Badouin H."/>
            <person name="Gouzy J."/>
            <person name="Grassa C.J."/>
            <person name="Murat F."/>
            <person name="Staton S.E."/>
            <person name="Cottret L."/>
            <person name="Lelandais-Briere C."/>
            <person name="Owens G.L."/>
            <person name="Carrere S."/>
            <person name="Mayjonade B."/>
            <person name="Legrand L."/>
            <person name="Gill N."/>
            <person name="Kane N.C."/>
            <person name="Bowers J.E."/>
            <person name="Hubner S."/>
            <person name="Bellec A."/>
            <person name="Berard A."/>
            <person name="Berges H."/>
            <person name="Blanchet N."/>
            <person name="Boniface M.C."/>
            <person name="Brunel D."/>
            <person name="Catrice O."/>
            <person name="Chaidir N."/>
            <person name="Claudel C."/>
            <person name="Donnadieu C."/>
            <person name="Faraut T."/>
            <person name="Fievet G."/>
            <person name="Helmstetter N."/>
            <person name="King M."/>
            <person name="Knapp S.J."/>
            <person name="Lai Z."/>
            <person name="Le Paslier M.C."/>
            <person name="Lippi Y."/>
            <person name="Lorenzon L."/>
            <person name="Mandel J.R."/>
            <person name="Marage G."/>
            <person name="Marchand G."/>
            <person name="Marquand E."/>
            <person name="Bret-Mestries E."/>
            <person name="Morien E."/>
            <person name="Nambeesan S."/>
            <person name="Nguyen T."/>
            <person name="Pegot-Espagnet P."/>
            <person name="Pouilly N."/>
            <person name="Raftis F."/>
            <person name="Sallet E."/>
            <person name="Schiex T."/>
            <person name="Thomas J."/>
            <person name="Vandecasteele C."/>
            <person name="Vares D."/>
            <person name="Vear F."/>
            <person name="Vautrin S."/>
            <person name="Crespi M."/>
            <person name="Mangin B."/>
            <person name="Burke J.M."/>
            <person name="Salse J."/>
            <person name="Munos S."/>
            <person name="Vincourt P."/>
            <person name="Rieseberg L.H."/>
            <person name="Langlade N.B."/>
        </authorList>
    </citation>
    <scope>NUCLEOTIDE SEQUENCE [LARGE SCALE GENOMIC DNA]</scope>
    <source>
        <strain evidence="3">cv. SF193</strain>
    </source>
</reference>
<dbReference type="InParanoid" id="A0A251TBT0"/>
<keyword evidence="1" id="KW-0812">Transmembrane</keyword>
<gene>
    <name evidence="2" type="ORF">HannXRQ_Chr11g0337171</name>
</gene>
<evidence type="ECO:0000313" key="3">
    <source>
        <dbReference type="Proteomes" id="UP000215914"/>
    </source>
</evidence>
<sequence length="69" mass="7400">MISNVLGLDGNSMAKALCSVCVNEGLIVRVLVAPLFGLSSMVGWLMNLGVVLPIFFNASRYIHYEGAKV</sequence>
<keyword evidence="3" id="KW-1185">Reference proteome</keyword>
<organism evidence="2 3">
    <name type="scientific">Helianthus annuus</name>
    <name type="common">Common sunflower</name>
    <dbReference type="NCBI Taxonomy" id="4232"/>
    <lineage>
        <taxon>Eukaryota</taxon>
        <taxon>Viridiplantae</taxon>
        <taxon>Streptophyta</taxon>
        <taxon>Embryophyta</taxon>
        <taxon>Tracheophyta</taxon>
        <taxon>Spermatophyta</taxon>
        <taxon>Magnoliopsida</taxon>
        <taxon>eudicotyledons</taxon>
        <taxon>Gunneridae</taxon>
        <taxon>Pentapetalae</taxon>
        <taxon>asterids</taxon>
        <taxon>campanulids</taxon>
        <taxon>Asterales</taxon>
        <taxon>Asteraceae</taxon>
        <taxon>Asteroideae</taxon>
        <taxon>Heliantheae alliance</taxon>
        <taxon>Heliantheae</taxon>
        <taxon>Helianthus</taxon>
    </lineage>
</organism>
<dbReference type="AlphaFoldDB" id="A0A251TBT0"/>
<protein>
    <submittedName>
        <fullName evidence="2">Uncharacterized protein</fullName>
    </submittedName>
</protein>
<proteinExistence type="predicted"/>
<name>A0A251TBT0_HELAN</name>
<accession>A0A251TBT0</accession>
<dbReference type="Proteomes" id="UP000215914">
    <property type="component" value="Chromosome 11"/>
</dbReference>
<keyword evidence="1" id="KW-0472">Membrane</keyword>
<dbReference type="EMBL" id="CM007900">
    <property type="protein sequence ID" value="OTG08036.1"/>
    <property type="molecule type" value="Genomic_DNA"/>
</dbReference>
<feature type="transmembrane region" description="Helical" evidence="1">
    <location>
        <begin position="35"/>
        <end position="56"/>
    </location>
</feature>
<evidence type="ECO:0000313" key="2">
    <source>
        <dbReference type="EMBL" id="OTG08036.1"/>
    </source>
</evidence>
<keyword evidence="1" id="KW-1133">Transmembrane helix</keyword>
<evidence type="ECO:0000256" key="1">
    <source>
        <dbReference type="SAM" id="Phobius"/>
    </source>
</evidence>